<evidence type="ECO:0000313" key="2">
    <source>
        <dbReference type="Proteomes" id="UP000028828"/>
    </source>
</evidence>
<name>A0A086K053_TOXGO</name>
<evidence type="ECO:0000313" key="1">
    <source>
        <dbReference type="EMBL" id="KFG37771.1"/>
    </source>
</evidence>
<organism evidence="1 2">
    <name type="scientific">Toxoplasma gondii p89</name>
    <dbReference type="NCBI Taxonomy" id="943119"/>
    <lineage>
        <taxon>Eukaryota</taxon>
        <taxon>Sar</taxon>
        <taxon>Alveolata</taxon>
        <taxon>Apicomplexa</taxon>
        <taxon>Conoidasida</taxon>
        <taxon>Coccidia</taxon>
        <taxon>Eucoccidiorida</taxon>
        <taxon>Eimeriorina</taxon>
        <taxon>Sarcocystidae</taxon>
        <taxon>Toxoplasma</taxon>
    </lineage>
</organism>
<proteinExistence type="predicted"/>
<comment type="caution">
    <text evidence="1">The sequence shown here is derived from an EMBL/GenBank/DDBJ whole genome shotgun (WGS) entry which is preliminary data.</text>
</comment>
<sequence length="118" mass="13969">MLRNRKRRTFIFRNLKGGTDTIYGTRIWVPGQTPRHVVEVHMRSPLFPQPLSLALTSCTDTGCSLSRWSLQRNPRRPLDRPFCESSQVESRVAEKVRRTLNLKFNNRIKYLPTCRWRL</sequence>
<dbReference type="Proteomes" id="UP000028828">
    <property type="component" value="Unassembled WGS sequence"/>
</dbReference>
<protein>
    <submittedName>
        <fullName evidence="1">Uncharacterized protein</fullName>
    </submittedName>
</protein>
<dbReference type="AlphaFoldDB" id="A0A086K053"/>
<reference evidence="1 2" key="1">
    <citation type="submission" date="2014-03" db="EMBL/GenBank/DDBJ databases">
        <authorList>
            <person name="Sibley D."/>
            <person name="Venepally P."/>
            <person name="Karamycheva S."/>
            <person name="Hadjithomas M."/>
            <person name="Khan A."/>
            <person name="Brunk B."/>
            <person name="Roos D."/>
            <person name="Caler E."/>
            <person name="Lorenzi H."/>
        </authorList>
    </citation>
    <scope>NUCLEOTIDE SEQUENCE [LARGE SCALE GENOMIC DNA]</scope>
    <source>
        <strain evidence="2">p89</strain>
    </source>
</reference>
<dbReference type="VEuPathDB" id="ToxoDB:TGP89_217724"/>
<accession>A0A086K053</accession>
<gene>
    <name evidence="1" type="ORF">TGP89_217724</name>
</gene>
<dbReference type="EMBL" id="AEYI02001409">
    <property type="protein sequence ID" value="KFG37771.1"/>
    <property type="molecule type" value="Genomic_DNA"/>
</dbReference>